<dbReference type="AlphaFoldDB" id="A0A4R3KY88"/>
<keyword evidence="2" id="KW-0812">Transmembrane</keyword>
<evidence type="ECO:0000256" key="1">
    <source>
        <dbReference type="SAM" id="Coils"/>
    </source>
</evidence>
<evidence type="ECO:0000313" key="3">
    <source>
        <dbReference type="EMBL" id="TCS88952.1"/>
    </source>
</evidence>
<evidence type="ECO:0000313" key="4">
    <source>
        <dbReference type="Proteomes" id="UP000295807"/>
    </source>
</evidence>
<dbReference type="RefSeq" id="WP_132128061.1">
    <property type="nucleotide sequence ID" value="NZ_CP042432.1"/>
</dbReference>
<keyword evidence="2" id="KW-0472">Membrane</keyword>
<organism evidence="3 4">
    <name type="scientific">Anseongella ginsenosidimutans</name>
    <dbReference type="NCBI Taxonomy" id="496056"/>
    <lineage>
        <taxon>Bacteria</taxon>
        <taxon>Pseudomonadati</taxon>
        <taxon>Bacteroidota</taxon>
        <taxon>Sphingobacteriia</taxon>
        <taxon>Sphingobacteriales</taxon>
        <taxon>Sphingobacteriaceae</taxon>
        <taxon>Anseongella</taxon>
    </lineage>
</organism>
<gene>
    <name evidence="3" type="ORF">EDD80_102143</name>
</gene>
<comment type="caution">
    <text evidence="3">The sequence shown here is derived from an EMBL/GenBank/DDBJ whole genome shotgun (WGS) entry which is preliminary data.</text>
</comment>
<proteinExistence type="predicted"/>
<accession>A0A4R3KY88</accession>
<keyword evidence="2" id="KW-1133">Transmembrane helix</keyword>
<dbReference type="EMBL" id="SMAD01000002">
    <property type="protein sequence ID" value="TCS88952.1"/>
    <property type="molecule type" value="Genomic_DNA"/>
</dbReference>
<keyword evidence="4" id="KW-1185">Reference proteome</keyword>
<protein>
    <recommendedName>
        <fullName evidence="5">DUF1640 domain-containing protein</fullName>
    </recommendedName>
</protein>
<evidence type="ECO:0008006" key="5">
    <source>
        <dbReference type="Google" id="ProtNLM"/>
    </source>
</evidence>
<feature type="transmembrane region" description="Helical" evidence="2">
    <location>
        <begin position="127"/>
        <end position="147"/>
    </location>
</feature>
<name>A0A4R3KY88_9SPHI</name>
<keyword evidence="1" id="KW-0175">Coiled coil</keyword>
<reference evidence="3 4" key="1">
    <citation type="submission" date="2019-03" db="EMBL/GenBank/DDBJ databases">
        <title>Genomic Encyclopedia of Type Strains, Phase IV (KMG-IV): sequencing the most valuable type-strain genomes for metagenomic binning, comparative biology and taxonomic classification.</title>
        <authorList>
            <person name="Goeker M."/>
        </authorList>
    </citation>
    <scope>NUCLEOTIDE SEQUENCE [LARGE SCALE GENOMIC DNA]</scope>
    <source>
        <strain evidence="3 4">DSM 21100</strain>
    </source>
</reference>
<feature type="coiled-coil region" evidence="1">
    <location>
        <begin position="53"/>
        <end position="80"/>
    </location>
</feature>
<dbReference type="Gene3D" id="1.20.5.170">
    <property type="match status" value="2"/>
</dbReference>
<evidence type="ECO:0000256" key="2">
    <source>
        <dbReference type="SAM" id="Phobius"/>
    </source>
</evidence>
<sequence>MEISASINDRKLLHSLMKHLGEKGTDSLVNYTEAKFRMNNETLFKKLATKEDFAAMKGDISRLETDVSELKTEIAGLKTAVTWLQTDIEGLKRDVAGLKEAVTGMKMDFLNLQTKMEIRISGGKTEILCWMLTMFLVILLALIGLYAKI</sequence>
<dbReference type="Proteomes" id="UP000295807">
    <property type="component" value="Unassembled WGS sequence"/>
</dbReference>